<reference evidence="3 4" key="1">
    <citation type="journal article" date="2020" name="J. Nat. Prod.">
        <title>Genomics-Metabolomics Profiling Disclosed Marine Vibrio spartinae 3.6 as a Producer of a New Branched Side Chain Prodigiosin.</title>
        <authorList>
            <person name="Vitale G.A."/>
            <person name="Sciarretta M."/>
            <person name="Palma Esposito F."/>
            <person name="January G.G."/>
            <person name="Giaccio M."/>
            <person name="Bunk B."/>
            <person name="Sproer C."/>
            <person name="Bajerski F."/>
            <person name="Power D."/>
            <person name="Festa C."/>
            <person name="Monti M.C."/>
            <person name="D'Auria M.V."/>
            <person name="de Pascale D."/>
        </authorList>
    </citation>
    <scope>NUCLEOTIDE SEQUENCE [LARGE SCALE GENOMIC DNA]</scope>
    <source>
        <strain evidence="3 4">3.6</strain>
    </source>
</reference>
<dbReference type="Proteomes" id="UP000515264">
    <property type="component" value="Chromosome 1"/>
</dbReference>
<dbReference type="RefSeq" id="WP_228448943.1">
    <property type="nucleotide sequence ID" value="NZ_CP046268.1"/>
</dbReference>
<feature type="region of interest" description="Disordered" evidence="1">
    <location>
        <begin position="1"/>
        <end position="22"/>
    </location>
</feature>
<dbReference type="PANTHER" id="PTHR31527">
    <property type="entry name" value="RE64534P"/>
    <property type="match status" value="1"/>
</dbReference>
<dbReference type="EMBL" id="CP046268">
    <property type="protein sequence ID" value="QMV12824.1"/>
    <property type="molecule type" value="Genomic_DNA"/>
</dbReference>
<feature type="region of interest" description="Disordered" evidence="1">
    <location>
        <begin position="232"/>
        <end position="254"/>
    </location>
</feature>
<dbReference type="PANTHER" id="PTHR31527:SF0">
    <property type="entry name" value="RE64534P"/>
    <property type="match status" value="1"/>
</dbReference>
<dbReference type="NCBIfam" id="TIGR03425">
    <property type="entry name" value="urea_degr_2"/>
    <property type="match status" value="1"/>
</dbReference>
<protein>
    <submittedName>
        <fullName evidence="3">Urea carboxylase-associated protein 2</fullName>
    </submittedName>
</protein>
<feature type="compositionally biased region" description="Basic and acidic residues" evidence="1">
    <location>
        <begin position="238"/>
        <end position="254"/>
    </location>
</feature>
<evidence type="ECO:0000313" key="4">
    <source>
        <dbReference type="Proteomes" id="UP000515264"/>
    </source>
</evidence>
<evidence type="ECO:0000313" key="3">
    <source>
        <dbReference type="EMBL" id="QMV12824.1"/>
    </source>
</evidence>
<accession>A0ABX6QU51</accession>
<proteinExistence type="predicted"/>
<feature type="domain" description="DUF1989" evidence="2">
    <location>
        <begin position="30"/>
        <end position="202"/>
    </location>
</feature>
<evidence type="ECO:0000256" key="1">
    <source>
        <dbReference type="SAM" id="MobiDB-lite"/>
    </source>
</evidence>
<organism evidence="3 4">
    <name type="scientific">Vibrio spartinae</name>
    <dbReference type="NCBI Taxonomy" id="1918945"/>
    <lineage>
        <taxon>Bacteria</taxon>
        <taxon>Pseudomonadati</taxon>
        <taxon>Pseudomonadota</taxon>
        <taxon>Gammaproteobacteria</taxon>
        <taxon>Vibrionales</taxon>
        <taxon>Vibrionaceae</taxon>
        <taxon>Vibrio</taxon>
    </lineage>
</organism>
<name>A0ABX6QU51_9VIBR</name>
<dbReference type="InterPro" id="IPR017792">
    <property type="entry name" value="UAAP1"/>
</dbReference>
<evidence type="ECO:0000259" key="2">
    <source>
        <dbReference type="Pfam" id="PF09347"/>
    </source>
</evidence>
<dbReference type="Pfam" id="PF09347">
    <property type="entry name" value="DUF1989"/>
    <property type="match status" value="1"/>
</dbReference>
<sequence length="265" mass="29796">MMPNEKRPNEPMMSDTEPTQPSAPEVIFTETIPGASHWSMKIPRGYTLTATDIEGGANLSVLFYNPENLLERYNAPDTLKCQHTFKLTAGHCLYSDMGRIFCRIVHDDTGWIDTVCGVANKAKVTQKWGERTYQTDRNQWKQNGYDALLVEVAKYGLGKRDLAANLNLFSQVRTDTAGHLIYEENHSRPGDSIALNFEMETLVILTTCPHPLNPASEYPFKPVQLTLTPSGETATLADPEHGKDENQRGLENNRRYHCISPQEAL</sequence>
<gene>
    <name evidence="3" type="ORF">Vspart_00015</name>
</gene>
<keyword evidence="4" id="KW-1185">Reference proteome</keyword>
<dbReference type="InterPro" id="IPR018959">
    <property type="entry name" value="DUF1989"/>
</dbReference>